<dbReference type="RefSeq" id="WP_156734189.1">
    <property type="nucleotide sequence ID" value="NZ_CACRUU010000075.1"/>
</dbReference>
<name>A0A6N3D6T3_MEDGN</name>
<gene>
    <name evidence="1" type="ORF">RGLFYP36_00937</name>
</gene>
<dbReference type="EMBL" id="CACRUU010000075">
    <property type="protein sequence ID" value="VYU24045.1"/>
    <property type="molecule type" value="Genomic_DNA"/>
</dbReference>
<organism evidence="1">
    <name type="scientific">Mediterraneibacter gnavus</name>
    <name type="common">Ruminococcus gnavus</name>
    <dbReference type="NCBI Taxonomy" id="33038"/>
    <lineage>
        <taxon>Bacteria</taxon>
        <taxon>Bacillati</taxon>
        <taxon>Bacillota</taxon>
        <taxon>Clostridia</taxon>
        <taxon>Lachnospirales</taxon>
        <taxon>Lachnospiraceae</taxon>
        <taxon>Mediterraneibacter</taxon>
    </lineage>
</organism>
<dbReference type="AlphaFoldDB" id="A0A6N3D6T3"/>
<evidence type="ECO:0000313" key="1">
    <source>
        <dbReference type="EMBL" id="VYU24045.1"/>
    </source>
</evidence>
<protein>
    <submittedName>
        <fullName evidence="1">Uncharacterized protein</fullName>
    </submittedName>
</protein>
<accession>A0A6N3D6T3</accession>
<proteinExistence type="predicted"/>
<sequence length="128" mass="15008">MPKTEETWMDGITTEMMEHICDNLCKYPNQLSGEQLEDKCAECKMGRFVCDILNQYNNCAKLLEQMQELKERDTAKKPEEVDYELGYFVCPSCRESICFIDGHAEEHECCLKCGQRLDWSEEYHDGKM</sequence>
<reference evidence="1" key="1">
    <citation type="submission" date="2019-11" db="EMBL/GenBank/DDBJ databases">
        <authorList>
            <person name="Feng L."/>
        </authorList>
    </citation>
    <scope>NUCLEOTIDE SEQUENCE</scope>
    <source>
        <strain evidence="1">RgnavusLFYP36</strain>
    </source>
</reference>